<feature type="non-terminal residue" evidence="2">
    <location>
        <position position="179"/>
    </location>
</feature>
<evidence type="ECO:0000313" key="3">
    <source>
        <dbReference type="Proteomes" id="UP000054564"/>
    </source>
</evidence>
<evidence type="ECO:0000259" key="1">
    <source>
        <dbReference type="Pfam" id="PF20231"/>
    </source>
</evidence>
<keyword evidence="3" id="KW-1185">Reference proteome</keyword>
<reference evidence="3" key="1">
    <citation type="submission" date="2014-03" db="EMBL/GenBank/DDBJ databases">
        <title>The Genome Sequence of Puccinia striiformis f. sp. tritici PST-78.</title>
        <authorList>
            <consortium name="The Broad Institute Genome Sequencing Platform"/>
            <person name="Cuomo C."/>
            <person name="Hulbert S."/>
            <person name="Chen X."/>
            <person name="Walker B."/>
            <person name="Young S.K."/>
            <person name="Zeng Q."/>
            <person name="Gargeya S."/>
            <person name="Fitzgerald M."/>
            <person name="Haas B."/>
            <person name="Abouelleil A."/>
            <person name="Alvarado L."/>
            <person name="Arachchi H.M."/>
            <person name="Berlin A.M."/>
            <person name="Chapman S.B."/>
            <person name="Goldberg J."/>
            <person name="Griggs A."/>
            <person name="Gujja S."/>
            <person name="Hansen M."/>
            <person name="Howarth C."/>
            <person name="Imamovic A."/>
            <person name="Larimer J."/>
            <person name="McCowan C."/>
            <person name="Montmayeur A."/>
            <person name="Murphy C."/>
            <person name="Neiman D."/>
            <person name="Pearson M."/>
            <person name="Priest M."/>
            <person name="Roberts A."/>
            <person name="Saif S."/>
            <person name="Shea T."/>
            <person name="Sisk P."/>
            <person name="Sykes S."/>
            <person name="Wortman J."/>
            <person name="Nusbaum C."/>
            <person name="Birren B."/>
        </authorList>
    </citation>
    <scope>NUCLEOTIDE SEQUENCE [LARGE SCALE GENOMIC DNA]</scope>
    <source>
        <strain evidence="3">race PST-78</strain>
    </source>
</reference>
<name>A0A0L0UPX2_9BASI</name>
<accession>A0A0L0UPX2</accession>
<comment type="caution">
    <text evidence="2">The sequence shown here is derived from an EMBL/GenBank/DDBJ whole genome shotgun (WGS) entry which is preliminary data.</text>
</comment>
<evidence type="ECO:0000313" key="2">
    <source>
        <dbReference type="EMBL" id="KNE89073.1"/>
    </source>
</evidence>
<dbReference type="Proteomes" id="UP000054564">
    <property type="component" value="Unassembled WGS sequence"/>
</dbReference>
<protein>
    <recommendedName>
        <fullName evidence="1">DUF6589 domain-containing protein</fullName>
    </recommendedName>
</protein>
<proteinExistence type="predicted"/>
<dbReference type="InterPro" id="IPR046496">
    <property type="entry name" value="DUF6589"/>
</dbReference>
<dbReference type="OrthoDB" id="2506434at2759"/>
<dbReference type="EMBL" id="AJIL01000531">
    <property type="protein sequence ID" value="KNE89073.1"/>
    <property type="molecule type" value="Genomic_DNA"/>
</dbReference>
<feature type="domain" description="DUF6589" evidence="1">
    <location>
        <begin position="21"/>
        <end position="179"/>
    </location>
</feature>
<dbReference type="AlphaFoldDB" id="A0A0L0UPX2"/>
<organism evidence="2 3">
    <name type="scientific">Puccinia striiformis f. sp. tritici PST-78</name>
    <dbReference type="NCBI Taxonomy" id="1165861"/>
    <lineage>
        <taxon>Eukaryota</taxon>
        <taxon>Fungi</taxon>
        <taxon>Dikarya</taxon>
        <taxon>Basidiomycota</taxon>
        <taxon>Pucciniomycotina</taxon>
        <taxon>Pucciniomycetes</taxon>
        <taxon>Pucciniales</taxon>
        <taxon>Pucciniaceae</taxon>
        <taxon>Puccinia</taxon>
    </lineage>
</organism>
<gene>
    <name evidence="2" type="ORF">PSTG_17467</name>
</gene>
<dbReference type="Pfam" id="PF20231">
    <property type="entry name" value="DUF6589"/>
    <property type="match status" value="1"/>
</dbReference>
<sequence>MVLVTLAKNKECLGDELLELPAAKINQIVEEVYETFCSTGALQLERAAKFPAWGNMIRQTRDFATIIEASRAMKSGDPGRLMYIWERWAVMIQALPHMPHYSEALPQLVLLLKEVLPRSMALVVKSTLLICPSGRANHFMATDCYLELQNYWLKYFFNHSGIGTDINQLKDVFSINIPV</sequence>